<dbReference type="Proteomes" id="UP001332192">
    <property type="component" value="Chromosome"/>
</dbReference>
<evidence type="ECO:0000313" key="2">
    <source>
        <dbReference type="Proteomes" id="UP001332192"/>
    </source>
</evidence>
<accession>A0ABZ1C1Y8</accession>
<evidence type="ECO:0000313" key="1">
    <source>
        <dbReference type="EMBL" id="WRP18811.1"/>
    </source>
</evidence>
<reference evidence="1 2" key="1">
    <citation type="journal article" date="2024" name="Front. Microbiol.">
        <title>Novel thermophilic genera Geochorda gen. nov. and Carboxydochorda gen. nov. from the deep terrestrial subsurface reveal the ecophysiological diversity in the class Limnochordia.</title>
        <authorList>
            <person name="Karnachuk O.V."/>
            <person name="Lukina A.P."/>
            <person name="Avakyan M.R."/>
            <person name="Kadnikov V.V."/>
            <person name="Begmatov S."/>
            <person name="Beletsky A.V."/>
            <person name="Vlasova K.G."/>
            <person name="Novikov A.A."/>
            <person name="Shcherbakova V.A."/>
            <person name="Mardanov A.V."/>
            <person name="Ravin N.V."/>
        </authorList>
    </citation>
    <scope>NUCLEOTIDE SEQUENCE [LARGE SCALE GENOMIC DNA]</scope>
    <source>
        <strain evidence="1 2">L945</strain>
    </source>
</reference>
<protein>
    <submittedName>
        <fullName evidence="1">Uncharacterized protein</fullName>
    </submittedName>
</protein>
<keyword evidence="2" id="KW-1185">Reference proteome</keyword>
<dbReference type="RefSeq" id="WP_324718082.1">
    <property type="nucleotide sequence ID" value="NZ_CP141615.1"/>
</dbReference>
<dbReference type="EMBL" id="CP141615">
    <property type="protein sequence ID" value="WRP18811.1"/>
    <property type="molecule type" value="Genomic_DNA"/>
</dbReference>
<organism evidence="1 2">
    <name type="scientific">Carboxydichorda subterranea</name>
    <dbReference type="NCBI Taxonomy" id="3109565"/>
    <lineage>
        <taxon>Bacteria</taxon>
        <taxon>Bacillati</taxon>
        <taxon>Bacillota</taxon>
        <taxon>Limnochordia</taxon>
        <taxon>Limnochordales</taxon>
        <taxon>Geochordaceae</taxon>
        <taxon>Carboxydichorda</taxon>
    </lineage>
</organism>
<sequence length="62" mass="6821">MSGPARQQPLPFEDHRVWDQLPPPVRERVVELVAELLVAFPLCPAPGLEEVSSHDGPVQADP</sequence>
<gene>
    <name evidence="1" type="ORF">U7230_07415</name>
</gene>
<proteinExistence type="predicted"/>
<name>A0ABZ1C1Y8_9FIRM</name>